<dbReference type="RefSeq" id="WP_146624004.1">
    <property type="nucleotide sequence ID" value="NZ_BJCC01000034.1"/>
</dbReference>
<evidence type="ECO:0000313" key="2">
    <source>
        <dbReference type="Proteomes" id="UP000290567"/>
    </source>
</evidence>
<reference evidence="2" key="1">
    <citation type="submission" date="2019-02" db="EMBL/GenBank/DDBJ databases">
        <title>Draft genome sequence of Enterococcus sp. Gos25-1.</title>
        <authorList>
            <person name="Tanaka N."/>
            <person name="Shiwa Y."/>
            <person name="Fujita N."/>
        </authorList>
    </citation>
    <scope>NUCLEOTIDE SEQUENCE [LARGE SCALE GENOMIC DNA]</scope>
    <source>
        <strain evidence="2">Gos25-1</strain>
    </source>
</reference>
<name>A0A4P5PFT2_9ENTE</name>
<evidence type="ECO:0000313" key="1">
    <source>
        <dbReference type="EMBL" id="GCF95634.1"/>
    </source>
</evidence>
<keyword evidence="2" id="KW-1185">Reference proteome</keyword>
<sequence>MYLIFLLMAIGFIIYAIQTAKRKKTIRYHQSIAVYEQQRKEMVLCRAKQHVQAESRSYTVDPFAVSIVCPHCWTKQSAKRSTCAGYHCRTSFTNPNIKAVS</sequence>
<comment type="caution">
    <text evidence="1">The sequence shown here is derived from an EMBL/GenBank/DDBJ whole genome shotgun (WGS) entry which is preliminary data.</text>
</comment>
<dbReference type="Proteomes" id="UP000290567">
    <property type="component" value="Unassembled WGS sequence"/>
</dbReference>
<proteinExistence type="predicted"/>
<protein>
    <submittedName>
        <fullName evidence="1">Uncharacterized protein</fullName>
    </submittedName>
</protein>
<gene>
    <name evidence="1" type="ORF">NRIC_35250</name>
</gene>
<dbReference type="AlphaFoldDB" id="A0A4P5PFT2"/>
<organism evidence="1 2">
    <name type="scientific">Enterococcus florum</name>
    <dbReference type="NCBI Taxonomy" id="2480627"/>
    <lineage>
        <taxon>Bacteria</taxon>
        <taxon>Bacillati</taxon>
        <taxon>Bacillota</taxon>
        <taxon>Bacilli</taxon>
        <taxon>Lactobacillales</taxon>
        <taxon>Enterococcaceae</taxon>
        <taxon>Enterococcus</taxon>
    </lineage>
</organism>
<dbReference type="EMBL" id="BJCC01000034">
    <property type="protein sequence ID" value="GCF95634.1"/>
    <property type="molecule type" value="Genomic_DNA"/>
</dbReference>
<accession>A0A4P5PFT2</accession>